<keyword evidence="3" id="KW-1185">Reference proteome</keyword>
<protein>
    <recommendedName>
        <fullName evidence="4">Type VII secretion system-associated protein</fullName>
    </recommendedName>
</protein>
<dbReference type="Proteomes" id="UP000249616">
    <property type="component" value="Plasmid unnamed1"/>
</dbReference>
<organism evidence="2 3">
    <name type="scientific">Streptomyces cadmiisoli</name>
    <dbReference type="NCBI Taxonomy" id="2184053"/>
    <lineage>
        <taxon>Bacteria</taxon>
        <taxon>Bacillati</taxon>
        <taxon>Actinomycetota</taxon>
        <taxon>Actinomycetes</taxon>
        <taxon>Kitasatosporales</taxon>
        <taxon>Streptomycetaceae</taxon>
        <taxon>Streptomyces</taxon>
        <taxon>Streptomyces aurantiacus group</taxon>
    </lineage>
</organism>
<dbReference type="InterPro" id="IPR049801">
    <property type="entry name" value="T7SS_assoc-like"/>
</dbReference>
<dbReference type="KEGG" id="scad:DN051_43195"/>
<name>A0A2Z4JE43_9ACTN</name>
<geneLocation type="plasmid" evidence="2 3">
    <name>unnamed1</name>
</geneLocation>
<dbReference type="EMBL" id="CP030074">
    <property type="protein sequence ID" value="AWW43375.1"/>
    <property type="molecule type" value="Genomic_DNA"/>
</dbReference>
<dbReference type="RefSeq" id="WP_112443191.1">
    <property type="nucleotide sequence ID" value="NZ_CP030074.1"/>
</dbReference>
<sequence>MPVISFDAEGIRSFRDVDVADFLRELDRIRQGDWAPSLIGLLTGEEADDGARQQDPMLVIGQMTSGSVNGGPLLARVREQAQDIDAILQQDHRELFPEISEALGEIITDFLSNQGVNLQAISAEDFLEYLDGVESALGGTPDPSGADAPGNTSGSSDDSDSSSESDSSV</sequence>
<reference evidence="3" key="1">
    <citation type="submission" date="2018-06" db="EMBL/GenBank/DDBJ databases">
        <authorList>
            <person name="Li K."/>
        </authorList>
    </citation>
    <scope>NUCLEOTIDE SEQUENCE [LARGE SCALE GENOMIC DNA]</scope>
    <source>
        <strain evidence="3">ZFG47</strain>
        <plasmid evidence="3">unnamed1</plasmid>
    </source>
</reference>
<keyword evidence="2" id="KW-0614">Plasmid</keyword>
<feature type="region of interest" description="Disordered" evidence="1">
    <location>
        <begin position="134"/>
        <end position="169"/>
    </location>
</feature>
<evidence type="ECO:0000313" key="3">
    <source>
        <dbReference type="Proteomes" id="UP000249616"/>
    </source>
</evidence>
<evidence type="ECO:0000256" key="1">
    <source>
        <dbReference type="SAM" id="MobiDB-lite"/>
    </source>
</evidence>
<dbReference type="NCBIfam" id="NF033533">
    <property type="entry name" value="lone7_assoc_B"/>
    <property type="match status" value="1"/>
</dbReference>
<evidence type="ECO:0008006" key="4">
    <source>
        <dbReference type="Google" id="ProtNLM"/>
    </source>
</evidence>
<accession>A0A2Z4JE43</accession>
<evidence type="ECO:0000313" key="2">
    <source>
        <dbReference type="EMBL" id="AWW43375.1"/>
    </source>
</evidence>
<gene>
    <name evidence="2" type="ORF">DN051_43195</name>
</gene>
<proteinExistence type="predicted"/>
<dbReference type="AlphaFoldDB" id="A0A2Z4JE43"/>